<organism evidence="1 2">
    <name type="scientific">Arthrobacter burdickii</name>
    <dbReference type="NCBI Taxonomy" id="3035920"/>
    <lineage>
        <taxon>Bacteria</taxon>
        <taxon>Bacillati</taxon>
        <taxon>Actinomycetota</taxon>
        <taxon>Actinomycetes</taxon>
        <taxon>Micrococcales</taxon>
        <taxon>Micrococcaceae</taxon>
        <taxon>Arthrobacter</taxon>
    </lineage>
</organism>
<comment type="caution">
    <text evidence="1">The sequence shown here is derived from an EMBL/GenBank/DDBJ whole genome shotgun (WGS) entry which is preliminary data.</text>
</comment>
<dbReference type="EMBL" id="JAROCG010000001">
    <property type="protein sequence ID" value="MDN4610239.1"/>
    <property type="molecule type" value="Genomic_DNA"/>
</dbReference>
<sequence length="72" mass="7888">MTAVATPTARILDLGVLSAGTVVEARRKNEVHYRGCVEDTAPGLGIVWIRDDMAGHRAILHLDEYSIWQLSA</sequence>
<reference evidence="1" key="1">
    <citation type="submission" date="2023-06" db="EMBL/GenBank/DDBJ databases">
        <title>MT1 and MT2 Draft Genomes of Novel Species.</title>
        <authorList>
            <person name="Venkateswaran K."/>
        </authorList>
    </citation>
    <scope>NUCLEOTIDE SEQUENCE</scope>
    <source>
        <strain evidence="1">IIF3SC-B10</strain>
    </source>
</reference>
<dbReference type="RefSeq" id="WP_301225247.1">
    <property type="nucleotide sequence ID" value="NZ_JAROCG010000001.1"/>
</dbReference>
<proteinExistence type="predicted"/>
<dbReference type="Proteomes" id="UP001174209">
    <property type="component" value="Unassembled WGS sequence"/>
</dbReference>
<accession>A0ABT8JYJ2</accession>
<gene>
    <name evidence="1" type="ORF">P5G52_05095</name>
</gene>
<name>A0ABT8JYJ2_9MICC</name>
<evidence type="ECO:0000313" key="1">
    <source>
        <dbReference type="EMBL" id="MDN4610239.1"/>
    </source>
</evidence>
<keyword evidence="2" id="KW-1185">Reference proteome</keyword>
<evidence type="ECO:0000313" key="2">
    <source>
        <dbReference type="Proteomes" id="UP001174209"/>
    </source>
</evidence>
<protein>
    <submittedName>
        <fullName evidence="1">Uncharacterized protein</fullName>
    </submittedName>
</protein>